<dbReference type="Pfam" id="PF07396">
    <property type="entry name" value="Porin_O_P"/>
    <property type="match status" value="2"/>
</dbReference>
<evidence type="ECO:0000313" key="3">
    <source>
        <dbReference type="Proteomes" id="UP001216907"/>
    </source>
</evidence>
<evidence type="ECO:0000256" key="1">
    <source>
        <dbReference type="SAM" id="MobiDB-lite"/>
    </source>
</evidence>
<sequence>MRRTLTWTSSIGGFLLMAAVGPMLRAQDAPRPVAPVPPAAVTVEQLAKRLRAMEEMNQKLARELESTKTEHEEQMNQLLKRFESLKERPPEDEEEPARMPAGPEEGPLPEQDVRNVDTYDPVPDYTEGQFAPFSPAPGYAPSKLKRGDRLRLKGTFGPGFQFQTKDEEFGLQIHYESQIEGRIWSQGDQVPANSGFFLPRQRIFFTGNITKPVEYELSINRSSGGSINVLNAFINLHFDDRFEFRFGRFFTPLPYDQYAISNYWLPTPERSLFTTNLSLNRQFGAMGWGYLFDKRLDYAAGIFNGSRNSFESLNNGVDFVAYLNGRPFQRSERFRFARFLNIGSSVAFGRQDQSPVPVSFRIGGGSPNADSPGAGTTPFLILNRDVIERGDRLLGSVHSAYYNRGLSLIGEWQYGYGSYATASRPSPTPVAFSGFYVTGGYFLTGEHVEQRSRLYPRRPLIPTKKGGVRGPGAWEVVARVSDLSLGERIFTGGFADPNLWSNQARTTEVGLNWYWNEYIKIYTFWLHGDFDDPVVYRPGGMQKTADMFWMRFQLYF</sequence>
<gene>
    <name evidence="2" type="ORF">PZE19_03620</name>
</gene>
<proteinExistence type="predicted"/>
<dbReference type="Gene3D" id="2.40.160.10">
    <property type="entry name" value="Porin"/>
    <property type="match status" value="1"/>
</dbReference>
<protein>
    <submittedName>
        <fullName evidence="2">Porin</fullName>
    </submittedName>
</protein>
<dbReference type="Proteomes" id="UP001216907">
    <property type="component" value="Unassembled WGS sequence"/>
</dbReference>
<dbReference type="InterPro" id="IPR010870">
    <property type="entry name" value="Porin_O/P"/>
</dbReference>
<dbReference type="SUPFAM" id="SSF56935">
    <property type="entry name" value="Porins"/>
    <property type="match status" value="1"/>
</dbReference>
<comment type="caution">
    <text evidence="2">The sequence shown here is derived from an EMBL/GenBank/DDBJ whole genome shotgun (WGS) entry which is preliminary data.</text>
</comment>
<reference evidence="2 3" key="1">
    <citation type="submission" date="2023-03" db="EMBL/GenBank/DDBJ databases">
        <title>Paludisphaera mucosa sp. nov. a novel planctomycete from northern fen.</title>
        <authorList>
            <person name="Ivanova A."/>
        </authorList>
    </citation>
    <scope>NUCLEOTIDE SEQUENCE [LARGE SCALE GENOMIC DNA]</scope>
    <source>
        <strain evidence="2 3">Pla2</strain>
    </source>
</reference>
<name>A0ABT6F5R9_9BACT</name>
<organism evidence="2 3">
    <name type="scientific">Paludisphaera mucosa</name>
    <dbReference type="NCBI Taxonomy" id="3030827"/>
    <lineage>
        <taxon>Bacteria</taxon>
        <taxon>Pseudomonadati</taxon>
        <taxon>Planctomycetota</taxon>
        <taxon>Planctomycetia</taxon>
        <taxon>Isosphaerales</taxon>
        <taxon>Isosphaeraceae</taxon>
        <taxon>Paludisphaera</taxon>
    </lineage>
</organism>
<dbReference type="InterPro" id="IPR023614">
    <property type="entry name" value="Porin_dom_sf"/>
</dbReference>
<feature type="region of interest" description="Disordered" evidence="1">
    <location>
        <begin position="83"/>
        <end position="114"/>
    </location>
</feature>
<evidence type="ECO:0000313" key="2">
    <source>
        <dbReference type="EMBL" id="MDG3002846.1"/>
    </source>
</evidence>
<keyword evidence="3" id="KW-1185">Reference proteome</keyword>
<dbReference type="RefSeq" id="WP_277859209.1">
    <property type="nucleotide sequence ID" value="NZ_JARRAG010000001.1"/>
</dbReference>
<accession>A0ABT6F5R9</accession>
<dbReference type="EMBL" id="JARRAG010000001">
    <property type="protein sequence ID" value="MDG3002846.1"/>
    <property type="molecule type" value="Genomic_DNA"/>
</dbReference>